<keyword evidence="1" id="KW-0812">Transmembrane</keyword>
<protein>
    <submittedName>
        <fullName evidence="2">Uncharacterized protein</fullName>
    </submittedName>
</protein>
<feature type="transmembrane region" description="Helical" evidence="1">
    <location>
        <begin position="50"/>
        <end position="71"/>
    </location>
</feature>
<dbReference type="EMBL" id="WKJO01000001">
    <property type="protein sequence ID" value="MRX21714.1"/>
    <property type="molecule type" value="Genomic_DNA"/>
</dbReference>
<dbReference type="Proteomes" id="UP000439022">
    <property type="component" value="Unassembled WGS sequence"/>
</dbReference>
<proteinExistence type="predicted"/>
<accession>A0A6A8GE98</accession>
<organism evidence="2 3">
    <name type="scientific">Haloferax litoreum</name>
    <dbReference type="NCBI Taxonomy" id="2666140"/>
    <lineage>
        <taxon>Archaea</taxon>
        <taxon>Methanobacteriati</taxon>
        <taxon>Methanobacteriota</taxon>
        <taxon>Stenosarchaea group</taxon>
        <taxon>Halobacteria</taxon>
        <taxon>Halobacteriales</taxon>
        <taxon>Haloferacaceae</taxon>
        <taxon>Haloferax</taxon>
    </lineage>
</organism>
<reference evidence="2 3" key="1">
    <citation type="submission" date="2019-11" db="EMBL/GenBank/DDBJ databases">
        <title>Whole genome sequence of Haloferax sp. MBLA0076.</title>
        <authorList>
            <person name="Seo M.-J."/>
            <person name="Cho E.-S."/>
        </authorList>
    </citation>
    <scope>NUCLEOTIDE SEQUENCE [LARGE SCALE GENOMIC DNA]</scope>
    <source>
        <strain evidence="2 3">MBLA0076</strain>
    </source>
</reference>
<dbReference type="RefSeq" id="WP_151162292.1">
    <property type="nucleotide sequence ID" value="NZ_WKJO01000001.1"/>
</dbReference>
<keyword evidence="1" id="KW-0472">Membrane</keyword>
<name>A0A6A8GE98_9EURY</name>
<feature type="transmembrane region" description="Helical" evidence="1">
    <location>
        <begin position="153"/>
        <end position="178"/>
    </location>
</feature>
<feature type="transmembrane region" description="Helical" evidence="1">
    <location>
        <begin position="121"/>
        <end position="141"/>
    </location>
</feature>
<evidence type="ECO:0000313" key="2">
    <source>
        <dbReference type="EMBL" id="MRX21714.1"/>
    </source>
</evidence>
<keyword evidence="3" id="KW-1185">Reference proteome</keyword>
<feature type="transmembrane region" description="Helical" evidence="1">
    <location>
        <begin position="12"/>
        <end position="29"/>
    </location>
</feature>
<sequence>MDFSRPVRPHRRLLFPFVVVLFPLLAFVYRDAGVRIVDGQQVNTPLLRTLTLTVTAIAVSYTIAIAVARAVGERSKRDSAWTWMLFHPSNGTIAILGILWSLIVGYVALNSAVTLPPEASLVVGIPLAWPLFILVLLMYAIGNAFPVFQASFAAQAAFVAIGYALTSAWLFLFSTWIASTVLHRQRRAVTE</sequence>
<feature type="transmembrane region" description="Helical" evidence="1">
    <location>
        <begin position="91"/>
        <end position="109"/>
    </location>
</feature>
<dbReference type="AlphaFoldDB" id="A0A6A8GE98"/>
<evidence type="ECO:0000313" key="3">
    <source>
        <dbReference type="Proteomes" id="UP000439022"/>
    </source>
</evidence>
<comment type="caution">
    <text evidence="2">The sequence shown here is derived from an EMBL/GenBank/DDBJ whole genome shotgun (WGS) entry which is preliminary data.</text>
</comment>
<keyword evidence="1" id="KW-1133">Transmembrane helix</keyword>
<evidence type="ECO:0000256" key="1">
    <source>
        <dbReference type="SAM" id="Phobius"/>
    </source>
</evidence>
<gene>
    <name evidence="2" type="ORF">GJR96_07060</name>
</gene>